<evidence type="ECO:0000256" key="5">
    <source>
        <dbReference type="ARBA" id="ARBA00023295"/>
    </source>
</evidence>
<comment type="catalytic activity">
    <reaction evidence="1">
        <text>Hydrolysis of terminal, non-reducing beta-D-mannose residues in beta-D-mannosides.</text>
        <dbReference type="EC" id="3.2.1.25"/>
    </reaction>
</comment>
<evidence type="ECO:0000313" key="9">
    <source>
        <dbReference type="Proteomes" id="UP001241072"/>
    </source>
</evidence>
<dbReference type="InterPro" id="IPR013783">
    <property type="entry name" value="Ig-like_fold"/>
</dbReference>
<dbReference type="SUPFAM" id="SSF49785">
    <property type="entry name" value="Galactose-binding domain-like"/>
    <property type="match status" value="1"/>
</dbReference>
<dbReference type="Pfam" id="PF00703">
    <property type="entry name" value="Glyco_hydro_2"/>
    <property type="match status" value="1"/>
</dbReference>
<comment type="similarity">
    <text evidence="2">Belongs to the glycosyl hydrolase 2 family.</text>
</comment>
<evidence type="ECO:0000256" key="4">
    <source>
        <dbReference type="ARBA" id="ARBA00022801"/>
    </source>
</evidence>
<gene>
    <name evidence="8" type="ORF">Q5716_10745</name>
</gene>
<dbReference type="Pfam" id="PF22666">
    <property type="entry name" value="Glyco_hydro_2_N2"/>
    <property type="match status" value="1"/>
</dbReference>
<keyword evidence="9" id="KW-1185">Reference proteome</keyword>
<sequence>MIQWVGRSDWTLTRSLAIPDEPGQVTELVFEGIDTIADVSIDGARVLESRNMHLSHSIDVSGYRGGTCSLEVALLSPFAYADDVEREVGPYPGSFDETPYTYVRKMACSFGWDWGPRVADLGLWRPVHLRTWSTARLDSVVASTNRPGEPSVEVRVGIARQPGVDASLSVRARVRGTGLDVEGSAVMASDEQEVILVVKAPGAARWWPRGAGAAALYDLEVELLDGSGVPLDRDERRIGFRTIELDTTSSDGAFGLVINDEPVLARGFNWIPATLLPGLADRTAVRTLLEAAVAANSNIVRVWGGGTYESRDFYDACDELGILVWQDFAFACGAYPETAAMREDIANEARQNVTRLASHPSLVLWNGNNENLWLHEALNWENELDHRPWGAGYYFDVIPRVIASLAPDQPYYPGSPWSGGWNVEPNDPDHQTHHAWEMWNNRDYIHYRDDAPRFVSEFGWQGPASTPVLTASISDALDGPHAAGLVFHQKAADGVAKLQLGISRHFPVTEDFADWHYITSVIQARAVTAALDHWASLWPRCRGAIVWQLNDIWPAISWSALDVAGTPKPVLHAIADSFDDLHVSLIGEAGGRRVFVHNRGRSRLEADLGMRGLSSSGTTQFTTATSLRLDAGASSFVDASLGAAEALEVTLLGRRRFAFADADGSAGIPDPGLESSVVVENGVASLVVTATSAIAREVLVRPELEVAGVTASSRLLTILPGEQCVVPLTVGAGVDRDDLDRVARGDRTVTSLFDYLARNR</sequence>
<dbReference type="InterPro" id="IPR006102">
    <property type="entry name" value="Ig-like_GH2"/>
</dbReference>
<dbReference type="SUPFAM" id="SSF49303">
    <property type="entry name" value="beta-Galactosidase/glucuronidase domain"/>
    <property type="match status" value="1"/>
</dbReference>
<dbReference type="EC" id="3.2.1.25" evidence="3"/>
<feature type="domain" description="Glycoside hydrolase family 2 immunoglobulin-like beta-sandwich" evidence="6">
    <location>
        <begin position="152"/>
        <end position="241"/>
    </location>
</feature>
<dbReference type="Gene3D" id="3.20.20.80">
    <property type="entry name" value="Glycosidases"/>
    <property type="match status" value="1"/>
</dbReference>
<keyword evidence="5" id="KW-0326">Glycosidase</keyword>
<name>A0ABT9BSD6_9MICO</name>
<reference evidence="8 9" key="1">
    <citation type="submission" date="2023-07" db="EMBL/GenBank/DDBJ databases">
        <title>Protaetiibacter sp. nov WY-16 isolated from soil.</title>
        <authorList>
            <person name="Liu B."/>
            <person name="Wan Y."/>
        </authorList>
    </citation>
    <scope>NUCLEOTIDE SEQUENCE [LARGE SCALE GENOMIC DNA]</scope>
    <source>
        <strain evidence="8 9">WY-16</strain>
    </source>
</reference>
<dbReference type="InterPro" id="IPR036156">
    <property type="entry name" value="Beta-gal/glucu_dom_sf"/>
</dbReference>
<dbReference type="PANTHER" id="PTHR43730">
    <property type="entry name" value="BETA-MANNOSIDASE"/>
    <property type="match status" value="1"/>
</dbReference>
<keyword evidence="4 8" id="KW-0378">Hydrolase</keyword>
<protein>
    <recommendedName>
        <fullName evidence="3">beta-mannosidase</fullName>
        <ecNumber evidence="3">3.2.1.25</ecNumber>
    </recommendedName>
</protein>
<dbReference type="InterPro" id="IPR008979">
    <property type="entry name" value="Galactose-bd-like_sf"/>
</dbReference>
<dbReference type="SUPFAM" id="SSF51445">
    <property type="entry name" value="(Trans)glycosidases"/>
    <property type="match status" value="1"/>
</dbReference>
<dbReference type="Gene3D" id="2.60.120.260">
    <property type="entry name" value="Galactose-binding domain-like"/>
    <property type="match status" value="1"/>
</dbReference>
<dbReference type="InterPro" id="IPR050887">
    <property type="entry name" value="Beta-mannosidase_GH2"/>
</dbReference>
<accession>A0ABT9BSD6</accession>
<evidence type="ECO:0000256" key="1">
    <source>
        <dbReference type="ARBA" id="ARBA00000829"/>
    </source>
</evidence>
<dbReference type="PANTHER" id="PTHR43730:SF1">
    <property type="entry name" value="BETA-MANNOSIDASE"/>
    <property type="match status" value="1"/>
</dbReference>
<dbReference type="Proteomes" id="UP001241072">
    <property type="component" value="Unassembled WGS sequence"/>
</dbReference>
<dbReference type="GO" id="GO:0016787">
    <property type="term" value="F:hydrolase activity"/>
    <property type="evidence" value="ECO:0007669"/>
    <property type="project" value="UniProtKB-KW"/>
</dbReference>
<dbReference type="InterPro" id="IPR017853">
    <property type="entry name" value="GH"/>
</dbReference>
<comment type="caution">
    <text evidence="8">The sequence shown here is derived from an EMBL/GenBank/DDBJ whole genome shotgun (WGS) entry which is preliminary data.</text>
</comment>
<organism evidence="8 9">
    <name type="scientific">Antiquaquibacter soli</name>
    <dbReference type="NCBI Taxonomy" id="3064523"/>
    <lineage>
        <taxon>Bacteria</taxon>
        <taxon>Bacillati</taxon>
        <taxon>Actinomycetota</taxon>
        <taxon>Actinomycetes</taxon>
        <taxon>Micrococcales</taxon>
        <taxon>Microbacteriaceae</taxon>
        <taxon>Antiquaquibacter</taxon>
    </lineage>
</organism>
<dbReference type="InterPro" id="IPR054593">
    <property type="entry name" value="Beta-mannosidase-like_N2"/>
</dbReference>
<feature type="domain" description="Beta-mannosidase-like galactose-binding" evidence="7">
    <location>
        <begin position="2"/>
        <end position="125"/>
    </location>
</feature>
<dbReference type="Gene3D" id="2.60.40.10">
    <property type="entry name" value="Immunoglobulins"/>
    <property type="match status" value="1"/>
</dbReference>
<evidence type="ECO:0000256" key="3">
    <source>
        <dbReference type="ARBA" id="ARBA00012754"/>
    </source>
</evidence>
<evidence type="ECO:0000256" key="2">
    <source>
        <dbReference type="ARBA" id="ARBA00007401"/>
    </source>
</evidence>
<evidence type="ECO:0000259" key="7">
    <source>
        <dbReference type="Pfam" id="PF22666"/>
    </source>
</evidence>
<dbReference type="EMBL" id="JAUQUB010000002">
    <property type="protein sequence ID" value="MDO7882701.1"/>
    <property type="molecule type" value="Genomic_DNA"/>
</dbReference>
<evidence type="ECO:0000259" key="6">
    <source>
        <dbReference type="Pfam" id="PF00703"/>
    </source>
</evidence>
<evidence type="ECO:0000313" key="8">
    <source>
        <dbReference type="EMBL" id="MDO7882701.1"/>
    </source>
</evidence>
<proteinExistence type="inferred from homology"/>